<dbReference type="OMA" id="CEMYEAS"/>
<dbReference type="PROSITE" id="PS00109">
    <property type="entry name" value="PROTEIN_KINASE_TYR"/>
    <property type="match status" value="1"/>
</dbReference>
<dbReference type="KEGG" id="lgi:LOTGIDRAFT_128734"/>
<evidence type="ECO:0000313" key="3">
    <source>
        <dbReference type="Proteomes" id="UP000030746"/>
    </source>
</evidence>
<dbReference type="AlphaFoldDB" id="V3ZQM3"/>
<dbReference type="CTD" id="20232879"/>
<accession>V3ZQM3</accession>
<dbReference type="Gene3D" id="1.10.510.10">
    <property type="entry name" value="Transferase(Phosphotransferase) domain 1"/>
    <property type="match status" value="1"/>
</dbReference>
<reference evidence="2 3" key="1">
    <citation type="journal article" date="2013" name="Nature">
        <title>Insights into bilaterian evolution from three spiralian genomes.</title>
        <authorList>
            <person name="Simakov O."/>
            <person name="Marletaz F."/>
            <person name="Cho S.J."/>
            <person name="Edsinger-Gonzales E."/>
            <person name="Havlak P."/>
            <person name="Hellsten U."/>
            <person name="Kuo D.H."/>
            <person name="Larsson T."/>
            <person name="Lv J."/>
            <person name="Arendt D."/>
            <person name="Savage R."/>
            <person name="Osoegawa K."/>
            <person name="de Jong P."/>
            <person name="Grimwood J."/>
            <person name="Chapman J.A."/>
            <person name="Shapiro H."/>
            <person name="Aerts A."/>
            <person name="Otillar R.P."/>
            <person name="Terry A.Y."/>
            <person name="Boore J.L."/>
            <person name="Grigoriev I.V."/>
            <person name="Lindberg D.R."/>
            <person name="Seaver E.C."/>
            <person name="Weisblat D.A."/>
            <person name="Putnam N.H."/>
            <person name="Rokhsar D.S."/>
        </authorList>
    </citation>
    <scope>NUCLEOTIDE SEQUENCE [LARGE SCALE GENOMIC DNA]</scope>
</reference>
<dbReference type="STRING" id="225164.V3ZQM3"/>
<dbReference type="InterPro" id="IPR050122">
    <property type="entry name" value="RTK"/>
</dbReference>
<dbReference type="InterPro" id="IPR008266">
    <property type="entry name" value="Tyr_kinase_AS"/>
</dbReference>
<gene>
    <name evidence="2" type="ORF">LOTGIDRAFT_128734</name>
</gene>
<dbReference type="Pfam" id="PF07714">
    <property type="entry name" value="PK_Tyr_Ser-Thr"/>
    <property type="match status" value="1"/>
</dbReference>
<proteinExistence type="predicted"/>
<dbReference type="InterPro" id="IPR011009">
    <property type="entry name" value="Kinase-like_dom_sf"/>
</dbReference>
<dbReference type="GO" id="GO:0043235">
    <property type="term" value="C:receptor complex"/>
    <property type="evidence" value="ECO:0007669"/>
    <property type="project" value="TreeGrafter"/>
</dbReference>
<dbReference type="InterPro" id="IPR000719">
    <property type="entry name" value="Prot_kinase_dom"/>
</dbReference>
<dbReference type="SUPFAM" id="SSF56112">
    <property type="entry name" value="Protein kinase-like (PK-like)"/>
    <property type="match status" value="1"/>
</dbReference>
<dbReference type="SMART" id="SM00219">
    <property type="entry name" value="TyrKc"/>
    <property type="match status" value="1"/>
</dbReference>
<dbReference type="GO" id="GO:0007169">
    <property type="term" value="P:cell surface receptor protein tyrosine kinase signaling pathway"/>
    <property type="evidence" value="ECO:0007669"/>
    <property type="project" value="TreeGrafter"/>
</dbReference>
<feature type="domain" description="Protein kinase" evidence="1">
    <location>
        <begin position="1"/>
        <end position="198"/>
    </location>
</feature>
<dbReference type="GO" id="GO:0005886">
    <property type="term" value="C:plasma membrane"/>
    <property type="evidence" value="ECO:0007669"/>
    <property type="project" value="TreeGrafter"/>
</dbReference>
<dbReference type="PRINTS" id="PR00109">
    <property type="entry name" value="TYRKINASE"/>
</dbReference>
<keyword evidence="3" id="KW-1185">Reference proteome</keyword>
<name>V3ZQM3_LOTGI</name>
<dbReference type="PROSITE" id="PS50011">
    <property type="entry name" value="PROTEIN_KINASE_DOM"/>
    <property type="match status" value="1"/>
</dbReference>
<dbReference type="GO" id="GO:0004714">
    <property type="term" value="F:transmembrane receptor protein tyrosine kinase activity"/>
    <property type="evidence" value="ECO:0007669"/>
    <property type="project" value="TreeGrafter"/>
</dbReference>
<dbReference type="RefSeq" id="XP_009062628.1">
    <property type="nucleotide sequence ID" value="XM_009064380.1"/>
</dbReference>
<organism evidence="2 3">
    <name type="scientific">Lottia gigantea</name>
    <name type="common">Giant owl limpet</name>
    <dbReference type="NCBI Taxonomy" id="225164"/>
    <lineage>
        <taxon>Eukaryota</taxon>
        <taxon>Metazoa</taxon>
        <taxon>Spiralia</taxon>
        <taxon>Lophotrochozoa</taxon>
        <taxon>Mollusca</taxon>
        <taxon>Gastropoda</taxon>
        <taxon>Patellogastropoda</taxon>
        <taxon>Lottioidea</taxon>
        <taxon>Lottiidae</taxon>
        <taxon>Lottia</taxon>
    </lineage>
</organism>
<sequence length="198" mass="22878">GESLSVVMELVKSGDLGKWLRGHKKKDLNDPYHTVYRQFVEEIAEGMAHLSSKGIIHRDLAARNILITEKKHIKITDFGLAKRLEDKNYYRIKSPTDLPVFWTAPECYSPGYKVTLESDVWSFGVVMWEIYSEGRSPYLTPKRENVEHLKAVCSGERLQKSSDWPDFIQTLMDKCWQIDAKDRPSFVDIVKELKETAV</sequence>
<dbReference type="GO" id="GO:0005524">
    <property type="term" value="F:ATP binding"/>
    <property type="evidence" value="ECO:0007669"/>
    <property type="project" value="InterPro"/>
</dbReference>
<dbReference type="PANTHER" id="PTHR24416:SF611">
    <property type="entry name" value="TYROSINE-PROTEIN KINASE TRANSMEMBRANE RECEPTOR ROR"/>
    <property type="match status" value="1"/>
</dbReference>
<dbReference type="GeneID" id="20232879"/>
<protein>
    <recommendedName>
        <fullName evidence="1">Protein kinase domain-containing protein</fullName>
    </recommendedName>
</protein>
<dbReference type="PANTHER" id="PTHR24416">
    <property type="entry name" value="TYROSINE-PROTEIN KINASE RECEPTOR"/>
    <property type="match status" value="1"/>
</dbReference>
<dbReference type="Proteomes" id="UP000030746">
    <property type="component" value="Unassembled WGS sequence"/>
</dbReference>
<dbReference type="OrthoDB" id="546826at2759"/>
<evidence type="ECO:0000313" key="2">
    <source>
        <dbReference type="EMBL" id="ESO86647.1"/>
    </source>
</evidence>
<feature type="non-terminal residue" evidence="2">
    <location>
        <position position="1"/>
    </location>
</feature>
<evidence type="ECO:0000259" key="1">
    <source>
        <dbReference type="PROSITE" id="PS50011"/>
    </source>
</evidence>
<dbReference type="HOGENOM" id="CLU_000288_7_40_1"/>
<dbReference type="InterPro" id="IPR020635">
    <property type="entry name" value="Tyr_kinase_cat_dom"/>
</dbReference>
<dbReference type="InterPro" id="IPR001245">
    <property type="entry name" value="Ser-Thr/Tyr_kinase_cat_dom"/>
</dbReference>
<dbReference type="EMBL" id="KB203019">
    <property type="protein sequence ID" value="ESO86647.1"/>
    <property type="molecule type" value="Genomic_DNA"/>
</dbReference>